<dbReference type="EMBL" id="MFTJ01000049">
    <property type="protein sequence ID" value="OGI64504.1"/>
    <property type="molecule type" value="Genomic_DNA"/>
</dbReference>
<reference evidence="1 2" key="1">
    <citation type="journal article" date="2016" name="Nat. Commun.">
        <title>Thousands of microbial genomes shed light on interconnected biogeochemical processes in an aquifer system.</title>
        <authorList>
            <person name="Anantharaman K."/>
            <person name="Brown C.T."/>
            <person name="Hug L.A."/>
            <person name="Sharon I."/>
            <person name="Castelle C.J."/>
            <person name="Probst A.J."/>
            <person name="Thomas B.C."/>
            <person name="Singh A."/>
            <person name="Wilkins M.J."/>
            <person name="Karaoz U."/>
            <person name="Brodie E.L."/>
            <person name="Williams K.H."/>
            <person name="Hubbard S.S."/>
            <person name="Banfield J.F."/>
        </authorList>
    </citation>
    <scope>NUCLEOTIDE SEQUENCE [LARGE SCALE GENOMIC DNA]</scope>
</reference>
<proteinExistence type="predicted"/>
<dbReference type="InterPro" id="IPR007337">
    <property type="entry name" value="RelB/DinJ"/>
</dbReference>
<dbReference type="GO" id="GO:0006355">
    <property type="term" value="P:regulation of DNA-templated transcription"/>
    <property type="evidence" value="ECO:0007669"/>
    <property type="project" value="InterPro"/>
</dbReference>
<dbReference type="AlphaFoldDB" id="A0A1F6V4Y3"/>
<protein>
    <submittedName>
        <fullName evidence="1">Uncharacterized protein</fullName>
    </submittedName>
</protein>
<evidence type="ECO:0000313" key="2">
    <source>
        <dbReference type="Proteomes" id="UP000178700"/>
    </source>
</evidence>
<name>A0A1F6V4Y3_9BACT</name>
<gene>
    <name evidence="1" type="ORF">A2642_02210</name>
</gene>
<dbReference type="InterPro" id="IPR013321">
    <property type="entry name" value="Arc_rbn_hlx_hlx"/>
</dbReference>
<dbReference type="Pfam" id="PF04221">
    <property type="entry name" value="RelB"/>
    <property type="match status" value="1"/>
</dbReference>
<comment type="caution">
    <text evidence="1">The sequence shown here is derived from an EMBL/GenBank/DDBJ whole genome shotgun (WGS) entry which is preliminary data.</text>
</comment>
<evidence type="ECO:0000313" key="1">
    <source>
        <dbReference type="EMBL" id="OGI64504.1"/>
    </source>
</evidence>
<sequence length="90" mass="10068">MKTSALSIKIDPKVKHEAQKVADQLGFTLSAIINASLKNLARSKTISYSLLEPSPFLKKAIRQTRRDRAKGDNIIGPFHNVDDFMKSLRS</sequence>
<dbReference type="Gene3D" id="1.10.1220.10">
    <property type="entry name" value="Met repressor-like"/>
    <property type="match status" value="1"/>
</dbReference>
<dbReference type="Proteomes" id="UP000178700">
    <property type="component" value="Unassembled WGS sequence"/>
</dbReference>
<organism evidence="1 2">
    <name type="scientific">Candidatus Nomurabacteria bacterium RIFCSPHIGHO2_01_FULL_39_10</name>
    <dbReference type="NCBI Taxonomy" id="1801733"/>
    <lineage>
        <taxon>Bacteria</taxon>
        <taxon>Candidatus Nomuraibacteriota</taxon>
    </lineage>
</organism>
<accession>A0A1F6V4Y3</accession>